<feature type="transmembrane region" description="Helical" evidence="1">
    <location>
        <begin position="31"/>
        <end position="50"/>
    </location>
</feature>
<accession>A0ABW9VV14</accession>
<keyword evidence="1" id="KW-0472">Membrane</keyword>
<dbReference type="RefSeq" id="WP_161053596.1">
    <property type="nucleotide sequence ID" value="NZ_WWCT01000002.1"/>
</dbReference>
<keyword evidence="1" id="KW-0812">Transmembrane</keyword>
<gene>
    <name evidence="2" type="ORF">GTP69_03570</name>
</gene>
<keyword evidence="3" id="KW-1185">Reference proteome</keyword>
<evidence type="ECO:0000256" key="1">
    <source>
        <dbReference type="SAM" id="Phobius"/>
    </source>
</evidence>
<protein>
    <recommendedName>
        <fullName evidence="4">SMODS and SLOG-associating 2TM effector domain-containing protein</fullName>
    </recommendedName>
</protein>
<comment type="caution">
    <text evidence="2">The sequence shown here is derived from an EMBL/GenBank/DDBJ whole genome shotgun (WGS) entry which is preliminary data.</text>
</comment>
<evidence type="ECO:0008006" key="4">
    <source>
        <dbReference type="Google" id="ProtNLM"/>
    </source>
</evidence>
<name>A0ABW9VV14_9BURK</name>
<evidence type="ECO:0000313" key="2">
    <source>
        <dbReference type="EMBL" id="MYN25477.1"/>
    </source>
</evidence>
<evidence type="ECO:0000313" key="3">
    <source>
        <dbReference type="Proteomes" id="UP000642144"/>
    </source>
</evidence>
<feature type="transmembrane region" description="Helical" evidence="1">
    <location>
        <begin position="56"/>
        <end position="73"/>
    </location>
</feature>
<organism evidence="2 3">
    <name type="scientific">Duganella levis</name>
    <dbReference type="NCBI Taxonomy" id="2692169"/>
    <lineage>
        <taxon>Bacteria</taxon>
        <taxon>Pseudomonadati</taxon>
        <taxon>Pseudomonadota</taxon>
        <taxon>Betaproteobacteria</taxon>
        <taxon>Burkholderiales</taxon>
        <taxon>Oxalobacteraceae</taxon>
        <taxon>Telluria group</taxon>
        <taxon>Duganella</taxon>
    </lineage>
</organism>
<dbReference type="Proteomes" id="UP000642144">
    <property type="component" value="Unassembled WGS sequence"/>
</dbReference>
<keyword evidence="1" id="KW-1133">Transmembrane helix</keyword>
<dbReference type="EMBL" id="WWCT01000002">
    <property type="protein sequence ID" value="MYN25477.1"/>
    <property type="molecule type" value="Genomic_DNA"/>
</dbReference>
<proteinExistence type="predicted"/>
<reference evidence="2 3" key="1">
    <citation type="submission" date="2019-12" db="EMBL/GenBank/DDBJ databases">
        <title>Novel species isolated from a subtropical stream in China.</title>
        <authorList>
            <person name="Lu H."/>
        </authorList>
    </citation>
    <scope>NUCLEOTIDE SEQUENCE [LARGE SCALE GENOMIC DNA]</scope>
    <source>
        <strain evidence="2 3">CY42W</strain>
    </source>
</reference>
<sequence>MDEDKEELYFNFRYAQRLCQRTARFYRRIQTLLTFMSLLAGSSAVATLAAQLPAQSAWLLATFAVLGCMNLAIRPAERIAANEADVRKYGALLAKLNQMDAASLQQLLDEARLSDTTEVEHLRPVAYNDVVLEIDEPEALIPLPPMQKLIGVLA</sequence>